<dbReference type="Gene3D" id="1.20.120.330">
    <property type="entry name" value="Nucleotidyltransferases domain 2"/>
    <property type="match status" value="1"/>
</dbReference>
<protein>
    <recommendedName>
        <fullName evidence="7">Centriolin</fullName>
    </recommendedName>
</protein>
<comment type="caution">
    <text evidence="5">The sequence shown here is derived from an EMBL/GenBank/DDBJ whole genome shotgun (WGS) entry which is preliminary data.</text>
</comment>
<dbReference type="GO" id="GO:0005856">
    <property type="term" value="C:cytoskeleton"/>
    <property type="evidence" value="ECO:0007669"/>
    <property type="project" value="TreeGrafter"/>
</dbReference>
<reference evidence="5 6" key="1">
    <citation type="submission" date="2024-02" db="EMBL/GenBank/DDBJ databases">
        <title>Chromosome-scale genome assembly of the rough periwinkle Littorina saxatilis.</title>
        <authorList>
            <person name="De Jode A."/>
            <person name="Faria R."/>
            <person name="Formenti G."/>
            <person name="Sims Y."/>
            <person name="Smith T.P."/>
            <person name="Tracey A."/>
            <person name="Wood J.M.D."/>
            <person name="Zagrodzka Z.B."/>
            <person name="Johannesson K."/>
            <person name="Butlin R.K."/>
            <person name="Leder E.H."/>
        </authorList>
    </citation>
    <scope>NUCLEOTIDE SEQUENCE [LARGE SCALE GENOMIC DNA]</scope>
    <source>
        <strain evidence="5">Snail1</strain>
        <tissue evidence="5">Muscle</tissue>
    </source>
</reference>
<feature type="region of interest" description="Disordered" evidence="4">
    <location>
        <begin position="288"/>
        <end position="322"/>
    </location>
</feature>
<dbReference type="GO" id="GO:0005200">
    <property type="term" value="F:structural constituent of cytoskeleton"/>
    <property type="evidence" value="ECO:0007669"/>
    <property type="project" value="TreeGrafter"/>
</dbReference>
<evidence type="ECO:0000256" key="4">
    <source>
        <dbReference type="SAM" id="MobiDB-lite"/>
    </source>
</evidence>
<name>A0AAN9AX57_9CAEN</name>
<proteinExistence type="predicted"/>
<dbReference type="InterPro" id="IPR032675">
    <property type="entry name" value="LRR_dom_sf"/>
</dbReference>
<feature type="compositionally biased region" description="Basic and acidic residues" evidence="4">
    <location>
        <begin position="288"/>
        <end position="312"/>
    </location>
</feature>
<feature type="compositionally biased region" description="Polar residues" evidence="4">
    <location>
        <begin position="66"/>
        <end position="86"/>
    </location>
</feature>
<dbReference type="Proteomes" id="UP001374579">
    <property type="component" value="Unassembled WGS sequence"/>
</dbReference>
<dbReference type="Gene3D" id="3.80.10.10">
    <property type="entry name" value="Ribonuclease Inhibitor"/>
    <property type="match status" value="1"/>
</dbReference>
<dbReference type="PROSITE" id="PS51450">
    <property type="entry name" value="LRR"/>
    <property type="match status" value="3"/>
</dbReference>
<feature type="compositionally biased region" description="Polar residues" evidence="4">
    <location>
        <begin position="1330"/>
        <end position="1341"/>
    </location>
</feature>
<feature type="coiled-coil region" evidence="3">
    <location>
        <begin position="1844"/>
        <end position="2443"/>
    </location>
</feature>
<dbReference type="EMBL" id="JBAMIC010000018">
    <property type="protein sequence ID" value="KAK7094991.1"/>
    <property type="molecule type" value="Genomic_DNA"/>
</dbReference>
<evidence type="ECO:0000256" key="2">
    <source>
        <dbReference type="ARBA" id="ARBA00022737"/>
    </source>
</evidence>
<feature type="coiled-coil region" evidence="3">
    <location>
        <begin position="595"/>
        <end position="622"/>
    </location>
</feature>
<evidence type="ECO:0000256" key="3">
    <source>
        <dbReference type="SAM" id="Coils"/>
    </source>
</evidence>
<sequence length="2592" mass="294053">MRRGVGRPGAPSSLPVPKASSGSPSTSLARGRPGSNQTRSSENLSQSGGSFLAPRSVSGSRRAMSPISSQQKGFSPNRNSQVGGSQSGVRYITEELIRKIAKEENLDMITSLNLTLAKEGGKKIKYIENLDKTRKLQVLNLGNNMIERMEKLDKLVHLRELSFARNRITRIEGIENLVGLQVLNLSGNNIEHIPVWLPKKLRALRTFRIADNNLASLSEVAKLKGIPDLIQLEVSGNPLCDLPHFRLYIVFHLRCVEILDGQQVSVTERDKAQNRFSLDEVQTLERQVEQGESRYRQLEESHNRSEHERSQHESSQNEMRQKEHIAKEELNRLQQEMQAKDDLLKRKTSDLNKACEKHYQLEQELAFFKIDSKFQSLGEAPPPQQDLSSDDGGLLGESPYIGRARYQANKFAQEGQMHGSPQRAQMHSLRASAPMPRSHSPRMDIHMHAELDAELDAKRREVAETEEKLRHLQGDLSSTEQKLMNATTELKKMAPGRNTPEPFQDDNKFKIRQRLAKKMQTVNEMRDNATQMEDEIDRIQLSITQGRSEISQLKSDLQGLDPQSPAHQHKQRQMVDKEQQVNQDHSAYGDMQHDLESTLQTIAKETADIKNLEEQLTGEQIEQNESLKGELDDIVHGLQGYLEGVKGQSMQHQQEFQMLLQEKAALEEKVRRLEAELSILDTEATSAKILQKQLEEAEKELHKNQNMSQNLHDDLHRSRQKDLEIQDRLEDAEDQVKRLNSSLAEAEKKAQAERRAMEQQLQLERERLEKMTQRVQDANRQDLEAKKILAQLEAAKAMNTSLRDQMEDLQQKQHHEDDSGFKPSELKKRLRKFTHDFKTNKGPGEPYSKDDFVGATFKEIYQAAQDKMNKSMREVDDVKKIKAKAEAEIQAMKEKLKQAQAQLKNLDNKKADEEKKRMQDEINRLQALLKQLKEGGIPVRVVYAPSDGSIDRASSLDSEEKLLYDELQKELMDLKRFMRQQNNDASRKVMEAETEAAQWQDELKAQQQRYEDEIDKHKQEAELLREKQEARIQVIAQDLDQAQYSADTLQQVLNNREAELHDELGAADMSNQMISAQEDELSRLYGILEAQRGELENLNQMLDYLASQGPDGVGPGFDDELWRIRQEVNKLKETLAMQSAYVQSMPNSQSFGNQAGLPPPYLSSSGTGMGDGLGAPRRAMSSTGVGGSGFSTGMPIRGSASQQQRQVPGTGPLVAPLSHSAQSSGLPPDPRANYGGHLANERRETKAPPGGRSAVGRTRGGTTPGQHNSRSSERGSSADRASRHSADRSRRTASVPSAFEPVHRPEPVNPLTVPPSRSVPSLAIPGSIGFGSQPSTVQSAGQRGFQGASRSAQTSSGFVGAAPGAGFQQPGFGPAPVTYQAAIQPQPIPYQAGPQPQPVPYQAAPQPQPIPYQAGPQPQAVPGQLPLPLQSVFPAADGTGQYGGPQVAFDPVATQYSYSDANQAAPPPPGGYQYGAHAYHPQGPAQMLTYQPARSFVPASADGGRSARIYYQPGAPVPMPAPGAPPPPPPANVGSTSQGAFIPVVPIATGTPVRGGHAVPVNFDGSFVVFPPSPIRMESPTRGILKNAPGASDDSYLFCNVPEHHDLEDYIAELQEKLKKMKKKLFQEKGLKEVITENNDRNVVKRLLNDLEDRRDELEGLDLAIERQKRNLKDMKREERGLKRERTGVRSELETLREKNVKKLVKVSRNGGDDSFDEAMERSRQRYLKEEVDCLEKTLAKRTAQLREAERSLKETNTDLKEAKEQARVTVKRYDDATSSLHSALSEQQEIDRRANEVGAQLVKNMDELKQVTVDLKDLQHRRGKQERLLKDINTVISKKDTVFRELDAKVKAAQLNLQLVQEEVAVSSQREKETVDALRDSEDILSKRRAEIARMRDQVESQRSELERLDQQVGRKKTELQLLQESQERRQGELNALLKQAETELTSKTREIREQHEEFEQLDVQKGDLSAAIKTKRAELHKLQDEVQQEEEVLQRLTSSVSKNKSELKHTYEMEKLEQNELESLRAQHAQKMADLEKTQRELLEERSELEQLLAETSRKSAELDRLRQGVERERGEIEILSAEKQNLEERIGSLTREQGILEENCHSLDDKLNTMKRTQRVTEEKLDASSRRLEILEKQLEERERESEDSSLQRTILQKDVQMLKQNIKDSQTELEQLHENVRDAEATITNLRQDIRAEQHKRESTHTEAQRLSDAVRHSNATYEDALRQERSKQEQLQDLIRSIEEREREHEDARKALNRVRKEIEKEENKLNKLLSNANNNLEQVRSDLQVKQVELEKTAQSLTDLKKEAGKLRANGEQFADMEEKIQELEKEMEERNKEKNELANALSVSYEEVQRLRKESTDTHEKLRKDRVEFESALNDIQRQLELSRQELEQVQNRSTTQVAELQALAEQQFKRASALSEELDKYRRELVEAKKQEPAPEPLCVDKEHEIVTRRAAAVLAQDRIRDDWTFKHDRLRERLVEEQDYLRFQLQQQMSRHNEMMESARIKSDETIDILKQKLNSLQDVLFSSDVTTLTTIARSRSQSPIRFDRKRSPSPGKSYLGRRSRSRSFERGGSALIPEREYL</sequence>
<feature type="region of interest" description="Disordered" evidence="4">
    <location>
        <begin position="1"/>
        <end position="86"/>
    </location>
</feature>
<dbReference type="PANTHER" id="PTHR47357:SF1">
    <property type="entry name" value="SPINDLE POLE BODY COMPONENT 110"/>
    <property type="match status" value="1"/>
</dbReference>
<keyword evidence="3" id="KW-0175">Coiled coil</keyword>
<keyword evidence="6" id="KW-1185">Reference proteome</keyword>
<evidence type="ECO:0000256" key="1">
    <source>
        <dbReference type="ARBA" id="ARBA00022614"/>
    </source>
</evidence>
<gene>
    <name evidence="5" type="ORF">V1264_006460</name>
</gene>
<feature type="compositionally biased region" description="Polar residues" evidence="4">
    <location>
        <begin position="20"/>
        <end position="49"/>
    </location>
</feature>
<feature type="coiled-coil region" evidence="3">
    <location>
        <begin position="861"/>
        <end position="935"/>
    </location>
</feature>
<feature type="coiled-coil region" evidence="3">
    <location>
        <begin position="1604"/>
        <end position="1692"/>
    </location>
</feature>
<dbReference type="SUPFAM" id="SSF52058">
    <property type="entry name" value="L domain-like"/>
    <property type="match status" value="1"/>
</dbReference>
<feature type="region of interest" description="Disordered" evidence="4">
    <location>
        <begin position="557"/>
        <end position="585"/>
    </location>
</feature>
<keyword evidence="1" id="KW-0433">Leucine-rich repeat</keyword>
<dbReference type="SMART" id="SM00365">
    <property type="entry name" value="LRR_SD22"/>
    <property type="match status" value="2"/>
</dbReference>
<feature type="coiled-coil region" evidence="3">
    <location>
        <begin position="515"/>
        <end position="542"/>
    </location>
</feature>
<dbReference type="PANTHER" id="PTHR47357">
    <property type="entry name" value="COP1-INTERACTIVE PROTEIN 1"/>
    <property type="match status" value="1"/>
</dbReference>
<feature type="region of interest" description="Disordered" evidence="4">
    <location>
        <begin position="2550"/>
        <end position="2582"/>
    </location>
</feature>
<evidence type="ECO:0000313" key="6">
    <source>
        <dbReference type="Proteomes" id="UP001374579"/>
    </source>
</evidence>
<organism evidence="5 6">
    <name type="scientific">Littorina saxatilis</name>
    <dbReference type="NCBI Taxonomy" id="31220"/>
    <lineage>
        <taxon>Eukaryota</taxon>
        <taxon>Metazoa</taxon>
        <taxon>Spiralia</taxon>
        <taxon>Lophotrochozoa</taxon>
        <taxon>Mollusca</taxon>
        <taxon>Gastropoda</taxon>
        <taxon>Caenogastropoda</taxon>
        <taxon>Littorinimorpha</taxon>
        <taxon>Littorinoidea</taxon>
        <taxon>Littorinidae</taxon>
        <taxon>Littorina</taxon>
    </lineage>
</organism>
<feature type="compositionally biased region" description="Basic and acidic residues" evidence="4">
    <location>
        <begin position="1270"/>
        <end position="1290"/>
    </location>
</feature>
<dbReference type="InterPro" id="IPR001611">
    <property type="entry name" value="Leu-rich_rpt"/>
</dbReference>
<evidence type="ECO:0008006" key="7">
    <source>
        <dbReference type="Google" id="ProtNLM"/>
    </source>
</evidence>
<feature type="coiled-coil region" evidence="3">
    <location>
        <begin position="964"/>
        <end position="1038"/>
    </location>
</feature>
<accession>A0AAN9AX57</accession>
<evidence type="ECO:0000313" key="5">
    <source>
        <dbReference type="EMBL" id="KAK7094991.1"/>
    </source>
</evidence>
<feature type="region of interest" description="Disordered" evidence="4">
    <location>
        <begin position="1148"/>
        <end position="1350"/>
    </location>
</feature>
<keyword evidence="2" id="KW-0677">Repeat</keyword>
<dbReference type="Pfam" id="PF14580">
    <property type="entry name" value="LRR_9"/>
    <property type="match status" value="1"/>
</dbReference>
<feature type="compositionally biased region" description="Basic and acidic residues" evidence="4">
    <location>
        <begin position="711"/>
        <end position="721"/>
    </location>
</feature>
<feature type="coiled-coil region" evidence="3">
    <location>
        <begin position="1732"/>
        <end position="1773"/>
    </location>
</feature>
<feature type="region of interest" description="Disordered" evidence="4">
    <location>
        <begin position="699"/>
        <end position="721"/>
    </location>
</feature>
<dbReference type="InterPro" id="IPR003591">
    <property type="entry name" value="Leu-rich_rpt_typical-subtyp"/>
</dbReference>
<feature type="coiled-coil region" evidence="3">
    <location>
        <begin position="448"/>
        <end position="489"/>
    </location>
</feature>
<dbReference type="SMART" id="SM00369">
    <property type="entry name" value="LRR_TYP"/>
    <property type="match status" value="3"/>
</dbReference>